<dbReference type="Proteomes" id="UP000184603">
    <property type="component" value="Unassembled WGS sequence"/>
</dbReference>
<evidence type="ECO:0000313" key="2">
    <source>
        <dbReference type="EMBL" id="SHO52492.1"/>
    </source>
</evidence>
<feature type="signal peptide" evidence="1">
    <location>
        <begin position="1"/>
        <end position="22"/>
    </location>
</feature>
<gene>
    <name evidence="2" type="ORF">SAMN02745220_04592</name>
</gene>
<dbReference type="AlphaFoldDB" id="A0A1M7YIQ6"/>
<feature type="chain" id="PRO_5012748835" description="Outer membrane protein beta-barrel domain-containing protein" evidence="1">
    <location>
        <begin position="23"/>
        <end position="178"/>
    </location>
</feature>
<accession>A0A1M7YIQ6</accession>
<dbReference type="STRING" id="1121416.SAMN02745220_04592"/>
<proteinExistence type="predicted"/>
<sequence>MKQLMLLIIALVAITTATQALAEGNETHSVYKVTTYNLGALLGEQGGSKLSLQNYEPLMITSTKADILSVNAAKANNIRGTAQARNAKGFAIAAEYSATPEIALQGVLGVTQNMQPSLAFDTEAAWEANLGVIYRFLDNLSYEVHFGYMDAGNLLRERSSYSNDESIIMISNKLSLSF</sequence>
<evidence type="ECO:0008006" key="4">
    <source>
        <dbReference type="Google" id="ProtNLM"/>
    </source>
</evidence>
<dbReference type="OrthoDB" id="5431653at2"/>
<evidence type="ECO:0000313" key="3">
    <source>
        <dbReference type="Proteomes" id="UP000184603"/>
    </source>
</evidence>
<reference evidence="2 3" key="1">
    <citation type="submission" date="2016-12" db="EMBL/GenBank/DDBJ databases">
        <authorList>
            <person name="Song W.-J."/>
            <person name="Kurnit D.M."/>
        </authorList>
    </citation>
    <scope>NUCLEOTIDE SEQUENCE [LARGE SCALE GENOMIC DNA]</scope>
    <source>
        <strain evidence="2 3">DSM 18488</strain>
    </source>
</reference>
<protein>
    <recommendedName>
        <fullName evidence="4">Outer membrane protein beta-barrel domain-containing protein</fullName>
    </recommendedName>
</protein>
<keyword evidence="3" id="KW-1185">Reference proteome</keyword>
<organism evidence="2 3">
    <name type="scientific">Desulfopila aestuarii DSM 18488</name>
    <dbReference type="NCBI Taxonomy" id="1121416"/>
    <lineage>
        <taxon>Bacteria</taxon>
        <taxon>Pseudomonadati</taxon>
        <taxon>Thermodesulfobacteriota</taxon>
        <taxon>Desulfobulbia</taxon>
        <taxon>Desulfobulbales</taxon>
        <taxon>Desulfocapsaceae</taxon>
        <taxon>Desulfopila</taxon>
    </lineage>
</organism>
<dbReference type="RefSeq" id="WP_143170841.1">
    <property type="nucleotide sequence ID" value="NZ_FRFE01000036.1"/>
</dbReference>
<name>A0A1M7YIQ6_9BACT</name>
<dbReference type="EMBL" id="FRFE01000036">
    <property type="protein sequence ID" value="SHO52492.1"/>
    <property type="molecule type" value="Genomic_DNA"/>
</dbReference>
<evidence type="ECO:0000256" key="1">
    <source>
        <dbReference type="SAM" id="SignalP"/>
    </source>
</evidence>
<keyword evidence="1" id="KW-0732">Signal</keyword>